<comment type="subcellular location">
    <subcellularLocation>
        <location evidence="1">Membrane</location>
        <topology evidence="1">Multi-pass membrane protein</topology>
    </subcellularLocation>
</comment>
<evidence type="ECO:0000256" key="5">
    <source>
        <dbReference type="ARBA" id="ARBA00023136"/>
    </source>
</evidence>
<dbReference type="PATRIC" id="fig|883081.3.peg.1233"/>
<feature type="transmembrane region" description="Helical" evidence="6">
    <location>
        <begin position="6"/>
        <end position="25"/>
    </location>
</feature>
<feature type="transmembrane region" description="Helical" evidence="6">
    <location>
        <begin position="123"/>
        <end position="143"/>
    </location>
</feature>
<gene>
    <name evidence="7" type="ORF">HMPREF9698_01398</name>
</gene>
<dbReference type="STRING" id="883081.HMPREF9698_01398"/>
<evidence type="ECO:0000313" key="7">
    <source>
        <dbReference type="EMBL" id="EKU93237.1"/>
    </source>
</evidence>
<dbReference type="Proteomes" id="UP000009875">
    <property type="component" value="Unassembled WGS sequence"/>
</dbReference>
<keyword evidence="3 6" id="KW-0812">Transmembrane</keyword>
<evidence type="ECO:0000256" key="2">
    <source>
        <dbReference type="ARBA" id="ARBA00005268"/>
    </source>
</evidence>
<reference evidence="7 8" key="1">
    <citation type="submission" date="2012-09" db="EMBL/GenBank/DDBJ databases">
        <title>The Genome Sequence of Alloiococcus otitis ATCC 51267.</title>
        <authorList>
            <consortium name="The Broad Institute Genome Sequencing Platform"/>
            <person name="Earl A."/>
            <person name="Ward D."/>
            <person name="Feldgarden M."/>
            <person name="Gevers D."/>
            <person name="Huys G."/>
            <person name="Walker B."/>
            <person name="Young S.K."/>
            <person name="Zeng Q."/>
            <person name="Gargeya S."/>
            <person name="Fitzgerald M."/>
            <person name="Haas B."/>
            <person name="Abouelleil A."/>
            <person name="Alvarado L."/>
            <person name="Arachchi H.M."/>
            <person name="Berlin A.M."/>
            <person name="Chapman S.B."/>
            <person name="Goldberg J."/>
            <person name="Griggs A."/>
            <person name="Gujja S."/>
            <person name="Hansen M."/>
            <person name="Howarth C."/>
            <person name="Imamovic A."/>
            <person name="Larimer J."/>
            <person name="McCowen C."/>
            <person name="Montmayeur A."/>
            <person name="Murphy C."/>
            <person name="Neiman D."/>
            <person name="Pearson M."/>
            <person name="Priest M."/>
            <person name="Roberts A."/>
            <person name="Saif S."/>
            <person name="Shea T."/>
            <person name="Sisk P."/>
            <person name="Sykes S."/>
            <person name="Wortman J."/>
            <person name="Nusbaum C."/>
            <person name="Birren B."/>
        </authorList>
    </citation>
    <scope>NUCLEOTIDE SEQUENCE [LARGE SCALE GENOMIC DNA]</scope>
    <source>
        <strain evidence="7 8">ATCC 51267</strain>
    </source>
</reference>
<proteinExistence type="inferred from homology"/>
<comment type="caution">
    <text evidence="7">The sequence shown here is derived from an EMBL/GenBank/DDBJ whole genome shotgun (WGS) entry which is preliminary data.</text>
</comment>
<keyword evidence="4 6" id="KW-1133">Transmembrane helix</keyword>
<dbReference type="OrthoDB" id="9791807at2"/>
<feature type="transmembrane region" description="Helical" evidence="6">
    <location>
        <begin position="193"/>
        <end position="214"/>
    </location>
</feature>
<keyword evidence="8" id="KW-1185">Reference proteome</keyword>
<evidence type="ECO:0000256" key="6">
    <source>
        <dbReference type="SAM" id="Phobius"/>
    </source>
</evidence>
<protein>
    <submittedName>
        <fullName evidence="7">TIGR00245 family protein</fullName>
    </submittedName>
</protein>
<feature type="transmembrane region" description="Helical" evidence="6">
    <location>
        <begin position="64"/>
        <end position="83"/>
    </location>
</feature>
<feature type="transmembrane region" description="Helical" evidence="6">
    <location>
        <begin position="95"/>
        <end position="117"/>
    </location>
</feature>
<dbReference type="HOGENOM" id="CLU_076147_1_0_9"/>
<feature type="transmembrane region" description="Helical" evidence="6">
    <location>
        <begin position="37"/>
        <end position="58"/>
    </location>
</feature>
<evidence type="ECO:0000256" key="1">
    <source>
        <dbReference type="ARBA" id="ARBA00004141"/>
    </source>
</evidence>
<comment type="similarity">
    <text evidence="2">Belongs to the UPF0014 family.</text>
</comment>
<dbReference type="EMBL" id="AGXA01000022">
    <property type="protein sequence ID" value="EKU93237.1"/>
    <property type="molecule type" value="Genomic_DNA"/>
</dbReference>
<dbReference type="PANTHER" id="PTHR30028">
    <property type="entry name" value="UPF0014 INNER MEMBRANE PROTEIN YBBM-RELATED"/>
    <property type="match status" value="1"/>
</dbReference>
<dbReference type="eggNOG" id="COG0390">
    <property type="taxonomic scope" value="Bacteria"/>
</dbReference>
<keyword evidence="5 6" id="KW-0472">Membrane</keyword>
<dbReference type="GO" id="GO:0005886">
    <property type="term" value="C:plasma membrane"/>
    <property type="evidence" value="ECO:0007669"/>
    <property type="project" value="TreeGrafter"/>
</dbReference>
<name>K9EQM7_9LACT</name>
<dbReference type="InterPro" id="IPR005226">
    <property type="entry name" value="UPF0014_fam"/>
</dbReference>
<sequence>MEGSVEINNLSLLLSTSLLVVAIVISYKESLGLSKDIVIAGVRAVIQLFIIGFVLEYIFAIDQLVLTLLMIAFIIFNASYNSHQRSKGMSGSLKISLTAIGFSSLVSLLLLVVTGAIDLVPTQVVPITGMIANGAMVAVGLTFQSLDQQFKDHQQEVQEMLTLGASPLQASKSMIAQAIKTGISPTIDSTKTVGLVSLPGMMSGLIFAGVSPILAIRYQIVIMFMLVSASSIAGIIASYMAFRNYFNDFHQVTS</sequence>
<accession>K9EQM7</accession>
<feature type="transmembrane region" description="Helical" evidence="6">
    <location>
        <begin position="220"/>
        <end position="242"/>
    </location>
</feature>
<dbReference type="RefSeq" id="WP_003778462.1">
    <property type="nucleotide sequence ID" value="NZ_JH992960.1"/>
</dbReference>
<organism evidence="7 8">
    <name type="scientific">Alloiococcus otitis ATCC 51267</name>
    <dbReference type="NCBI Taxonomy" id="883081"/>
    <lineage>
        <taxon>Bacteria</taxon>
        <taxon>Bacillati</taxon>
        <taxon>Bacillota</taxon>
        <taxon>Bacilli</taxon>
        <taxon>Lactobacillales</taxon>
        <taxon>Carnobacteriaceae</taxon>
        <taxon>Alloiococcus</taxon>
    </lineage>
</organism>
<dbReference type="Pfam" id="PF03649">
    <property type="entry name" value="UPF0014"/>
    <property type="match status" value="1"/>
</dbReference>
<dbReference type="PANTHER" id="PTHR30028:SF0">
    <property type="entry name" value="PROTEIN ALUMINUM SENSITIVE 3"/>
    <property type="match status" value="1"/>
</dbReference>
<evidence type="ECO:0000313" key="8">
    <source>
        <dbReference type="Proteomes" id="UP000009875"/>
    </source>
</evidence>
<evidence type="ECO:0000256" key="3">
    <source>
        <dbReference type="ARBA" id="ARBA00022692"/>
    </source>
</evidence>
<dbReference type="AlphaFoldDB" id="K9EQM7"/>
<evidence type="ECO:0000256" key="4">
    <source>
        <dbReference type="ARBA" id="ARBA00022989"/>
    </source>
</evidence>